<dbReference type="GO" id="GO:0018578">
    <property type="term" value="F:protocatechuate 3,4-dioxygenase activity"/>
    <property type="evidence" value="ECO:0007669"/>
    <property type="project" value="UniProtKB-EC"/>
</dbReference>
<dbReference type="Pfam" id="PF00775">
    <property type="entry name" value="Dioxygenase_C"/>
    <property type="match status" value="1"/>
</dbReference>
<feature type="domain" description="Intradiol ring-cleavage dioxygenases" evidence="4">
    <location>
        <begin position="41"/>
        <end position="178"/>
    </location>
</feature>
<dbReference type="InterPro" id="IPR015889">
    <property type="entry name" value="Intradiol_dOase_core"/>
</dbReference>
<dbReference type="SUPFAM" id="SSF49482">
    <property type="entry name" value="Aromatic compound dioxygenase"/>
    <property type="match status" value="1"/>
</dbReference>
<dbReference type="InterPro" id="IPR000627">
    <property type="entry name" value="Intradiol_dOase_C"/>
</dbReference>
<organism evidence="5 6">
    <name type="scientific">Actinomadura alba</name>
    <dbReference type="NCBI Taxonomy" id="406431"/>
    <lineage>
        <taxon>Bacteria</taxon>
        <taxon>Bacillati</taxon>
        <taxon>Actinomycetota</taxon>
        <taxon>Actinomycetes</taxon>
        <taxon>Streptosporangiales</taxon>
        <taxon>Thermomonosporaceae</taxon>
        <taxon>Actinomadura</taxon>
    </lineage>
</organism>
<evidence type="ECO:0000256" key="2">
    <source>
        <dbReference type="ARBA" id="ARBA00022964"/>
    </source>
</evidence>
<dbReference type="EMBL" id="JABVEC010000040">
    <property type="protein sequence ID" value="MBC6470365.1"/>
    <property type="molecule type" value="Genomic_DNA"/>
</dbReference>
<comment type="similarity">
    <text evidence="1">Belongs to the intradiol ring-cleavage dioxygenase family.</text>
</comment>
<accession>A0ABR7M0U7</accession>
<keyword evidence="2" id="KW-0223">Dioxygenase</keyword>
<proteinExistence type="inferred from homology"/>
<reference evidence="5 6" key="1">
    <citation type="submission" date="2020-06" db="EMBL/GenBank/DDBJ databases">
        <title>Actinomadura xiongansis sp. nov., isolated from soil of Baiyangdian.</title>
        <authorList>
            <person name="Zhang X."/>
        </authorList>
    </citation>
    <scope>NUCLEOTIDE SEQUENCE [LARGE SCALE GENOMIC DNA]</scope>
    <source>
        <strain evidence="5 6">HBUM206468</strain>
    </source>
</reference>
<evidence type="ECO:0000313" key="5">
    <source>
        <dbReference type="EMBL" id="MBC6470365.1"/>
    </source>
</evidence>
<dbReference type="PANTHER" id="PTHR33711">
    <property type="entry name" value="DIOXYGENASE, PUTATIVE (AFU_ORTHOLOGUE AFUA_2G02910)-RELATED"/>
    <property type="match status" value="1"/>
</dbReference>
<dbReference type="InterPro" id="IPR012786">
    <property type="entry name" value="Protocat_dOase_a"/>
</dbReference>
<dbReference type="RefSeq" id="WP_187247406.1">
    <property type="nucleotide sequence ID" value="NZ_BAAAOK010000001.1"/>
</dbReference>
<protein>
    <submittedName>
        <fullName evidence="5">Protocatechuate 3,4-dioxygenase subunit alpha</fullName>
        <ecNumber evidence="5">1.13.11.3</ecNumber>
    </submittedName>
</protein>
<gene>
    <name evidence="5" type="primary">pcaG</name>
    <name evidence="5" type="ORF">HKK74_33460</name>
</gene>
<dbReference type="PANTHER" id="PTHR33711:SF9">
    <property type="entry name" value="PROTOCATECHUATE 3,4-DIOXYGENASE ALPHA CHAIN"/>
    <property type="match status" value="1"/>
</dbReference>
<dbReference type="Gene3D" id="2.60.130.10">
    <property type="entry name" value="Aromatic compound dioxygenase"/>
    <property type="match status" value="1"/>
</dbReference>
<evidence type="ECO:0000256" key="3">
    <source>
        <dbReference type="ARBA" id="ARBA00023002"/>
    </source>
</evidence>
<keyword evidence="6" id="KW-1185">Reference proteome</keyword>
<dbReference type="CDD" id="cd03463">
    <property type="entry name" value="3_4-PCD_alpha"/>
    <property type="match status" value="1"/>
</dbReference>
<evidence type="ECO:0000256" key="1">
    <source>
        <dbReference type="ARBA" id="ARBA00007825"/>
    </source>
</evidence>
<dbReference type="NCBIfam" id="TIGR02423">
    <property type="entry name" value="protocat_alph"/>
    <property type="match status" value="1"/>
</dbReference>
<evidence type="ECO:0000259" key="4">
    <source>
        <dbReference type="Pfam" id="PF00775"/>
    </source>
</evidence>
<comment type="caution">
    <text evidence="5">The sequence shown here is derived from an EMBL/GenBank/DDBJ whole genome shotgun (WGS) entry which is preliminary data.</text>
</comment>
<dbReference type="EC" id="1.13.11.3" evidence="5"/>
<dbReference type="Proteomes" id="UP000805614">
    <property type="component" value="Unassembled WGS sequence"/>
</dbReference>
<evidence type="ECO:0000313" key="6">
    <source>
        <dbReference type="Proteomes" id="UP000805614"/>
    </source>
</evidence>
<keyword evidence="3 5" id="KW-0560">Oxidoreductase</keyword>
<dbReference type="InterPro" id="IPR050770">
    <property type="entry name" value="Intradiol_RC_Dioxygenase"/>
</dbReference>
<sequence>MMETGHETLPVTPSQTVGPFFGYALPYDDGPRVAPQWHPDAITLRGTVLDGAGDPLPDAILEIWQADADGTVPSGEGGLLRAGHGFSGFGRCPTDSAGRYWFSTVKPGPVGGAAPYIAVLVFARGLLKPVATRLYFPEETEANAADPVLSAVDAERRGTLVAQRENDGGYRFDIRLQGDGETVFFAS</sequence>
<name>A0ABR7M0U7_9ACTN</name>